<dbReference type="EMBL" id="LT607413">
    <property type="protein sequence ID" value="SCE80627.1"/>
    <property type="molecule type" value="Genomic_DNA"/>
</dbReference>
<protein>
    <submittedName>
        <fullName evidence="1">Uncharacterized protein</fullName>
    </submittedName>
</protein>
<evidence type="ECO:0000313" key="1">
    <source>
        <dbReference type="EMBL" id="SCE80627.1"/>
    </source>
</evidence>
<evidence type="ECO:0000313" key="2">
    <source>
        <dbReference type="Proteomes" id="UP000198253"/>
    </source>
</evidence>
<keyword evidence="2" id="KW-1185">Reference proteome</keyword>
<dbReference type="Gene3D" id="1.10.287.1060">
    <property type="entry name" value="ESAT-6-like"/>
    <property type="match status" value="1"/>
</dbReference>
<dbReference type="OrthoDB" id="3405091at2"/>
<dbReference type="Proteomes" id="UP000198253">
    <property type="component" value="Chromosome I"/>
</dbReference>
<proteinExistence type="predicted"/>
<dbReference type="AlphaFoldDB" id="A0A1C4V9I6"/>
<gene>
    <name evidence="1" type="ORF">GA0070618_1069</name>
</gene>
<accession>A0A1C4V9I6</accession>
<sequence>MGTKTSVDVLSLEDFHRRLAGRITEADQLLRKLNTELQCRPPALGSFADAVSSTRQYTDLHTRYVDRVQRLRRSLLATQAATQKILDNYRTTEARNRANAADIARVLGGVDEPLGLEGTPRV</sequence>
<name>A0A1C4V9I6_MICEC</name>
<dbReference type="RefSeq" id="WP_088980636.1">
    <property type="nucleotide sequence ID" value="NZ_LT607413.1"/>
</dbReference>
<dbReference type="InParanoid" id="A0A1C4V9I6"/>
<organism evidence="1 2">
    <name type="scientific">Micromonospora echinospora</name>
    <name type="common">Micromonospora purpurea</name>
    <dbReference type="NCBI Taxonomy" id="1877"/>
    <lineage>
        <taxon>Bacteria</taxon>
        <taxon>Bacillati</taxon>
        <taxon>Actinomycetota</taxon>
        <taxon>Actinomycetes</taxon>
        <taxon>Micromonosporales</taxon>
        <taxon>Micromonosporaceae</taxon>
        <taxon>Micromonospora</taxon>
    </lineage>
</organism>
<reference evidence="2" key="1">
    <citation type="submission" date="2016-06" db="EMBL/GenBank/DDBJ databases">
        <authorList>
            <person name="Varghese N."/>
            <person name="Submissions Spin"/>
        </authorList>
    </citation>
    <scope>NUCLEOTIDE SEQUENCE [LARGE SCALE GENOMIC DNA]</scope>
    <source>
        <strain evidence="2">DSM 43816</strain>
    </source>
</reference>